<keyword evidence="3" id="KW-1185">Reference proteome</keyword>
<feature type="region of interest" description="Disordered" evidence="1">
    <location>
        <begin position="1"/>
        <end position="30"/>
    </location>
</feature>
<proteinExistence type="predicted"/>
<evidence type="ECO:0000313" key="3">
    <source>
        <dbReference type="Proteomes" id="UP001230426"/>
    </source>
</evidence>
<protein>
    <submittedName>
        <fullName evidence="2">Uncharacterized protein</fullName>
    </submittedName>
</protein>
<organism evidence="2 3">
    <name type="scientific">Streptosporangium brasiliense</name>
    <dbReference type="NCBI Taxonomy" id="47480"/>
    <lineage>
        <taxon>Bacteria</taxon>
        <taxon>Bacillati</taxon>
        <taxon>Actinomycetota</taxon>
        <taxon>Actinomycetes</taxon>
        <taxon>Streptosporangiales</taxon>
        <taxon>Streptosporangiaceae</taxon>
        <taxon>Streptosporangium</taxon>
    </lineage>
</organism>
<evidence type="ECO:0000313" key="2">
    <source>
        <dbReference type="EMBL" id="MDP9861545.1"/>
    </source>
</evidence>
<evidence type="ECO:0000256" key="1">
    <source>
        <dbReference type="SAM" id="MobiDB-lite"/>
    </source>
</evidence>
<gene>
    <name evidence="2" type="ORF">J2S55_000804</name>
</gene>
<sequence length="30" mass="3121">MRVRTAAARAIGAAPDRRAARALTSAGERP</sequence>
<accession>A0ABT9QZB7</accession>
<name>A0ABT9QZB7_9ACTN</name>
<reference evidence="2 3" key="1">
    <citation type="submission" date="2023-07" db="EMBL/GenBank/DDBJ databases">
        <title>Sequencing the genomes of 1000 actinobacteria strains.</title>
        <authorList>
            <person name="Klenk H.-P."/>
        </authorList>
    </citation>
    <scope>NUCLEOTIDE SEQUENCE [LARGE SCALE GENOMIC DNA]</scope>
    <source>
        <strain evidence="2 3">DSM 44109</strain>
    </source>
</reference>
<dbReference type="EMBL" id="JAUSRB010000001">
    <property type="protein sequence ID" value="MDP9861545.1"/>
    <property type="molecule type" value="Genomic_DNA"/>
</dbReference>
<feature type="compositionally biased region" description="Low complexity" evidence="1">
    <location>
        <begin position="1"/>
        <end position="14"/>
    </location>
</feature>
<comment type="caution">
    <text evidence="2">The sequence shown here is derived from an EMBL/GenBank/DDBJ whole genome shotgun (WGS) entry which is preliminary data.</text>
</comment>
<dbReference type="Proteomes" id="UP001230426">
    <property type="component" value="Unassembled WGS sequence"/>
</dbReference>